<comment type="similarity">
    <text evidence="3 11">Belongs to the ketopantoate reductase family.</text>
</comment>
<evidence type="ECO:0000256" key="10">
    <source>
        <dbReference type="ARBA" id="ARBA00048793"/>
    </source>
</evidence>
<organism evidence="14 15">
    <name type="scientific">Shouchella lonarensis</name>
    <dbReference type="NCBI Taxonomy" id="1464122"/>
    <lineage>
        <taxon>Bacteria</taxon>
        <taxon>Bacillati</taxon>
        <taxon>Bacillota</taxon>
        <taxon>Bacilli</taxon>
        <taxon>Bacillales</taxon>
        <taxon>Bacillaceae</taxon>
        <taxon>Shouchella</taxon>
    </lineage>
</organism>
<dbReference type="GO" id="GO:0008677">
    <property type="term" value="F:2-dehydropantoate 2-reductase activity"/>
    <property type="evidence" value="ECO:0007669"/>
    <property type="project" value="UniProtKB-EC"/>
</dbReference>
<dbReference type="SUPFAM" id="SSF51735">
    <property type="entry name" value="NAD(P)-binding Rossmann-fold domains"/>
    <property type="match status" value="1"/>
</dbReference>
<dbReference type="InterPro" id="IPR013752">
    <property type="entry name" value="KPA_reductase"/>
</dbReference>
<evidence type="ECO:0000259" key="12">
    <source>
        <dbReference type="Pfam" id="PF02558"/>
    </source>
</evidence>
<dbReference type="GO" id="GO:0005737">
    <property type="term" value="C:cytoplasm"/>
    <property type="evidence" value="ECO:0007669"/>
    <property type="project" value="TreeGrafter"/>
</dbReference>
<keyword evidence="7 11" id="KW-0521">NADP</keyword>
<dbReference type="Pfam" id="PF08546">
    <property type="entry name" value="ApbA_C"/>
    <property type="match status" value="1"/>
</dbReference>
<reference evidence="15" key="1">
    <citation type="submission" date="2016-09" db="EMBL/GenBank/DDBJ databases">
        <authorList>
            <person name="Varghese N."/>
            <person name="Submissions S."/>
        </authorList>
    </citation>
    <scope>NUCLEOTIDE SEQUENCE [LARGE SCALE GENOMIC DNA]</scope>
    <source>
        <strain evidence="15">25nlg</strain>
    </source>
</reference>
<dbReference type="GO" id="GO:0015940">
    <property type="term" value="P:pantothenate biosynthetic process"/>
    <property type="evidence" value="ECO:0007669"/>
    <property type="project" value="UniProtKB-UniPathway"/>
</dbReference>
<evidence type="ECO:0000256" key="11">
    <source>
        <dbReference type="RuleBase" id="RU362068"/>
    </source>
</evidence>
<evidence type="ECO:0000256" key="4">
    <source>
        <dbReference type="ARBA" id="ARBA00013014"/>
    </source>
</evidence>
<dbReference type="PANTHER" id="PTHR43765">
    <property type="entry name" value="2-DEHYDROPANTOATE 2-REDUCTASE-RELATED"/>
    <property type="match status" value="1"/>
</dbReference>
<dbReference type="Pfam" id="PF02558">
    <property type="entry name" value="ApbA"/>
    <property type="match status" value="1"/>
</dbReference>
<evidence type="ECO:0000313" key="14">
    <source>
        <dbReference type="EMBL" id="SDC34757.1"/>
    </source>
</evidence>
<evidence type="ECO:0000256" key="8">
    <source>
        <dbReference type="ARBA" id="ARBA00023002"/>
    </source>
</evidence>
<evidence type="ECO:0000256" key="6">
    <source>
        <dbReference type="ARBA" id="ARBA00022655"/>
    </source>
</evidence>
<dbReference type="GO" id="GO:0050661">
    <property type="term" value="F:NADP binding"/>
    <property type="evidence" value="ECO:0007669"/>
    <property type="project" value="TreeGrafter"/>
</dbReference>
<evidence type="ECO:0000256" key="7">
    <source>
        <dbReference type="ARBA" id="ARBA00022857"/>
    </source>
</evidence>
<dbReference type="STRING" id="1464122.SAMN05421737_107162"/>
<dbReference type="Gene3D" id="1.10.1040.10">
    <property type="entry name" value="N-(1-d-carboxylethyl)-l-norvaline Dehydrogenase, domain 2"/>
    <property type="match status" value="1"/>
</dbReference>
<feature type="domain" description="Ketopantoate reductase C-terminal" evidence="13">
    <location>
        <begin position="173"/>
        <end position="284"/>
    </location>
</feature>
<keyword evidence="8 11" id="KW-0560">Oxidoreductase</keyword>
<dbReference type="InterPro" id="IPR050838">
    <property type="entry name" value="Ketopantoate_reductase"/>
</dbReference>
<dbReference type="AlphaFoldDB" id="A0A1G6KV08"/>
<dbReference type="Proteomes" id="UP000242662">
    <property type="component" value="Unassembled WGS sequence"/>
</dbReference>
<dbReference type="EC" id="1.1.1.169" evidence="4 11"/>
<feature type="domain" description="Ketopantoate reductase N-terminal" evidence="12">
    <location>
        <begin position="2"/>
        <end position="146"/>
    </location>
</feature>
<protein>
    <recommendedName>
        <fullName evidence="5 11">2-dehydropantoate 2-reductase</fullName>
        <ecNumber evidence="4 11">1.1.1.169</ecNumber>
    </recommendedName>
    <alternativeName>
        <fullName evidence="9 11">Ketopantoate reductase</fullName>
    </alternativeName>
</protein>
<evidence type="ECO:0000256" key="2">
    <source>
        <dbReference type="ARBA" id="ARBA00004994"/>
    </source>
</evidence>
<name>A0A1G6KV08_9BACI</name>
<comment type="pathway">
    <text evidence="2 11">Cofactor biosynthesis; (R)-pantothenate biosynthesis; (R)-pantoate from 3-methyl-2-oxobutanoate: step 2/2.</text>
</comment>
<evidence type="ECO:0000256" key="3">
    <source>
        <dbReference type="ARBA" id="ARBA00007870"/>
    </source>
</evidence>
<dbReference type="UniPathway" id="UPA00028">
    <property type="reaction ID" value="UER00004"/>
</dbReference>
<evidence type="ECO:0000256" key="5">
    <source>
        <dbReference type="ARBA" id="ARBA00019465"/>
    </source>
</evidence>
<dbReference type="PANTHER" id="PTHR43765:SF2">
    <property type="entry name" value="2-DEHYDROPANTOATE 2-REDUCTASE"/>
    <property type="match status" value="1"/>
</dbReference>
<comment type="catalytic activity">
    <reaction evidence="10 11">
        <text>(R)-pantoate + NADP(+) = 2-dehydropantoate + NADPH + H(+)</text>
        <dbReference type="Rhea" id="RHEA:16233"/>
        <dbReference type="ChEBI" id="CHEBI:11561"/>
        <dbReference type="ChEBI" id="CHEBI:15378"/>
        <dbReference type="ChEBI" id="CHEBI:15980"/>
        <dbReference type="ChEBI" id="CHEBI:57783"/>
        <dbReference type="ChEBI" id="CHEBI:58349"/>
        <dbReference type="EC" id="1.1.1.169"/>
    </reaction>
</comment>
<evidence type="ECO:0000259" key="13">
    <source>
        <dbReference type="Pfam" id="PF08546"/>
    </source>
</evidence>
<accession>A0A1G6KV08</accession>
<evidence type="ECO:0000313" key="15">
    <source>
        <dbReference type="Proteomes" id="UP000242662"/>
    </source>
</evidence>
<dbReference type="EMBL" id="FMYM01000007">
    <property type="protein sequence ID" value="SDC34757.1"/>
    <property type="molecule type" value="Genomic_DNA"/>
</dbReference>
<proteinExistence type="inferred from homology"/>
<dbReference type="NCBIfam" id="TIGR00745">
    <property type="entry name" value="apbA_panE"/>
    <property type="match status" value="1"/>
</dbReference>
<dbReference type="SUPFAM" id="SSF48179">
    <property type="entry name" value="6-phosphogluconate dehydrogenase C-terminal domain-like"/>
    <property type="match status" value="1"/>
</dbReference>
<dbReference type="InterPro" id="IPR013332">
    <property type="entry name" value="KPR_N"/>
</dbReference>
<gene>
    <name evidence="14" type="ORF">SAMN05421737_107162</name>
</gene>
<keyword evidence="6 11" id="KW-0566">Pantothenate biosynthesis</keyword>
<dbReference type="InterPro" id="IPR036291">
    <property type="entry name" value="NAD(P)-bd_dom_sf"/>
</dbReference>
<sequence length="290" mass="32359">MGVIGAGAIGLLLASAYEQEGADVMVFTRRPAQACRLNKEGIRVDGLLSYTAEVKANTTNEAIPMSFDLLIVAVKSYDVATALQSFFQKNMAVRQWLFIQNGMSHLDIISSLQGDIYVAGVEYGVKKSTDTCVEVTGLGRIRVAPFRLFTTESFVETSFLQIERACHYKEMLEDKLIVNVCINPLTALLGVKNGALLTEPSYKQAMRTIFREAISVLNRDADWLMLWRRVVSVCQKTSDNTSSMRADYEVGRRLETEAIMGYLLKEADRKKKAAPCIAFLSHLLVNRNDH</sequence>
<dbReference type="Gene3D" id="3.40.50.720">
    <property type="entry name" value="NAD(P)-binding Rossmann-like Domain"/>
    <property type="match status" value="1"/>
</dbReference>
<dbReference type="InterPro" id="IPR008927">
    <property type="entry name" value="6-PGluconate_DH-like_C_sf"/>
</dbReference>
<evidence type="ECO:0000256" key="9">
    <source>
        <dbReference type="ARBA" id="ARBA00032024"/>
    </source>
</evidence>
<keyword evidence="15" id="KW-1185">Reference proteome</keyword>
<evidence type="ECO:0000256" key="1">
    <source>
        <dbReference type="ARBA" id="ARBA00002919"/>
    </source>
</evidence>
<dbReference type="InterPro" id="IPR003710">
    <property type="entry name" value="ApbA"/>
</dbReference>
<dbReference type="InterPro" id="IPR013328">
    <property type="entry name" value="6PGD_dom2"/>
</dbReference>
<comment type="function">
    <text evidence="1 11">Catalyzes the NADPH-dependent reduction of ketopantoate into pantoic acid.</text>
</comment>